<dbReference type="PANTHER" id="PTHR33710">
    <property type="entry name" value="BNAC02G09200D PROTEIN"/>
    <property type="match status" value="1"/>
</dbReference>
<reference evidence="1 2" key="1">
    <citation type="journal article" date="2024" name="Plant J.">
        <title>Genome sequences and population genomics reveal climatic adaptation and genomic divergence between two closely related sweetgum species.</title>
        <authorList>
            <person name="Xu W.Q."/>
            <person name="Ren C.Q."/>
            <person name="Zhang X.Y."/>
            <person name="Comes H.P."/>
            <person name="Liu X.H."/>
            <person name="Li Y.G."/>
            <person name="Kettle C.J."/>
            <person name="Jalonen R."/>
            <person name="Gaisberger H."/>
            <person name="Ma Y.Z."/>
            <person name="Qiu Y.X."/>
        </authorList>
    </citation>
    <scope>NUCLEOTIDE SEQUENCE [LARGE SCALE GENOMIC DNA]</scope>
    <source>
        <strain evidence="1">Hangzhou</strain>
    </source>
</reference>
<dbReference type="InterPro" id="IPR036691">
    <property type="entry name" value="Endo/exonu/phosph_ase_sf"/>
</dbReference>
<dbReference type="SUPFAM" id="SSF56219">
    <property type="entry name" value="DNase I-like"/>
    <property type="match status" value="1"/>
</dbReference>
<dbReference type="AlphaFoldDB" id="A0AAP0WT19"/>
<dbReference type="EMBL" id="JBBPBK010000009">
    <property type="protein sequence ID" value="KAK9278512.1"/>
    <property type="molecule type" value="Genomic_DNA"/>
</dbReference>
<evidence type="ECO:0000313" key="2">
    <source>
        <dbReference type="Proteomes" id="UP001415857"/>
    </source>
</evidence>
<dbReference type="Proteomes" id="UP001415857">
    <property type="component" value="Unassembled WGS sequence"/>
</dbReference>
<accession>A0AAP0WT19</accession>
<sequence>MEDFLSLLFSTYALVRREQWRILTRKCTRGDNRWIVVGDLDDLLDHKEKLGGAYRDAWSFEVFRNSVNGIGAIDLGFMGYQFTWQNKRGGEGNVRERLDKVLVLGEWWCLFFDSALVCHLEGIGSEHLPLMLNTKPFTRRRKIPFRFNLRWIKEDECREIVRGNWWNSVLGFRMY</sequence>
<gene>
    <name evidence="1" type="ORF">L1049_028079</name>
</gene>
<proteinExistence type="predicted"/>
<keyword evidence="2" id="KW-1185">Reference proteome</keyword>
<organism evidence="1 2">
    <name type="scientific">Liquidambar formosana</name>
    <name type="common">Formosan gum</name>
    <dbReference type="NCBI Taxonomy" id="63359"/>
    <lineage>
        <taxon>Eukaryota</taxon>
        <taxon>Viridiplantae</taxon>
        <taxon>Streptophyta</taxon>
        <taxon>Embryophyta</taxon>
        <taxon>Tracheophyta</taxon>
        <taxon>Spermatophyta</taxon>
        <taxon>Magnoliopsida</taxon>
        <taxon>eudicotyledons</taxon>
        <taxon>Gunneridae</taxon>
        <taxon>Pentapetalae</taxon>
        <taxon>Saxifragales</taxon>
        <taxon>Altingiaceae</taxon>
        <taxon>Liquidambar</taxon>
    </lineage>
</organism>
<evidence type="ECO:0000313" key="1">
    <source>
        <dbReference type="EMBL" id="KAK9278512.1"/>
    </source>
</evidence>
<dbReference type="PANTHER" id="PTHR33710:SF62">
    <property type="entry name" value="DUF4283 DOMAIN PROTEIN"/>
    <property type="match status" value="1"/>
</dbReference>
<protein>
    <submittedName>
        <fullName evidence="1">Uncharacterized protein</fullName>
    </submittedName>
</protein>
<comment type="caution">
    <text evidence="1">The sequence shown here is derived from an EMBL/GenBank/DDBJ whole genome shotgun (WGS) entry which is preliminary data.</text>
</comment>
<dbReference type="Gene3D" id="3.60.10.10">
    <property type="entry name" value="Endonuclease/exonuclease/phosphatase"/>
    <property type="match status" value="1"/>
</dbReference>
<name>A0AAP0WT19_LIQFO</name>